<dbReference type="EMBL" id="JACCBA010000001">
    <property type="protein sequence ID" value="NYD45180.1"/>
    <property type="molecule type" value="Genomic_DNA"/>
</dbReference>
<evidence type="ECO:0000256" key="5">
    <source>
        <dbReference type="ARBA" id="ARBA00022970"/>
    </source>
</evidence>
<evidence type="ECO:0000313" key="11">
    <source>
        <dbReference type="Proteomes" id="UP000529783"/>
    </source>
</evidence>
<organism evidence="10 11">
    <name type="scientific">Actinomadura luteofluorescens</name>
    <dbReference type="NCBI Taxonomy" id="46163"/>
    <lineage>
        <taxon>Bacteria</taxon>
        <taxon>Bacillati</taxon>
        <taxon>Actinomycetota</taxon>
        <taxon>Actinomycetes</taxon>
        <taxon>Streptosporangiales</taxon>
        <taxon>Thermomonosporaceae</taxon>
        <taxon>Actinomadura</taxon>
    </lineage>
</organism>
<evidence type="ECO:0000256" key="3">
    <source>
        <dbReference type="ARBA" id="ARBA00022475"/>
    </source>
</evidence>
<keyword evidence="4 8" id="KW-0812">Transmembrane</keyword>
<evidence type="ECO:0000259" key="9">
    <source>
        <dbReference type="PROSITE" id="PS50928"/>
    </source>
</evidence>
<dbReference type="Pfam" id="PF00528">
    <property type="entry name" value="BPD_transp_1"/>
    <property type="match status" value="1"/>
</dbReference>
<name>A0A7Y9ECD8_9ACTN</name>
<evidence type="ECO:0000256" key="6">
    <source>
        <dbReference type="ARBA" id="ARBA00022989"/>
    </source>
</evidence>
<comment type="caution">
    <text evidence="10">The sequence shown here is derived from an EMBL/GenBank/DDBJ whole genome shotgun (WGS) entry which is preliminary data.</text>
</comment>
<evidence type="ECO:0000313" key="10">
    <source>
        <dbReference type="EMBL" id="NYD45180.1"/>
    </source>
</evidence>
<feature type="transmembrane region" description="Helical" evidence="8">
    <location>
        <begin position="106"/>
        <end position="126"/>
    </location>
</feature>
<dbReference type="CDD" id="cd06261">
    <property type="entry name" value="TM_PBP2"/>
    <property type="match status" value="1"/>
</dbReference>
<dbReference type="InterPro" id="IPR000515">
    <property type="entry name" value="MetI-like"/>
</dbReference>
<accession>A0A7Y9ECD8</accession>
<dbReference type="AlphaFoldDB" id="A0A7Y9ECD8"/>
<evidence type="ECO:0000256" key="1">
    <source>
        <dbReference type="ARBA" id="ARBA00004651"/>
    </source>
</evidence>
<proteinExistence type="inferred from homology"/>
<keyword evidence="3" id="KW-1003">Cell membrane</keyword>
<evidence type="ECO:0000256" key="7">
    <source>
        <dbReference type="ARBA" id="ARBA00023136"/>
    </source>
</evidence>
<reference evidence="10 11" key="1">
    <citation type="submission" date="2020-07" db="EMBL/GenBank/DDBJ databases">
        <title>Sequencing the genomes of 1000 actinobacteria strains.</title>
        <authorList>
            <person name="Klenk H.-P."/>
        </authorList>
    </citation>
    <scope>NUCLEOTIDE SEQUENCE [LARGE SCALE GENOMIC DNA]</scope>
    <source>
        <strain evidence="10 11">DSM 40398</strain>
    </source>
</reference>
<dbReference type="Gene3D" id="1.10.3720.10">
    <property type="entry name" value="MetI-like"/>
    <property type="match status" value="1"/>
</dbReference>
<dbReference type="RefSeq" id="WP_179842650.1">
    <property type="nucleotide sequence ID" value="NZ_JACCBA010000001.1"/>
</dbReference>
<keyword evidence="7 8" id="KW-0472">Membrane</keyword>
<dbReference type="PANTHER" id="PTHR30614">
    <property type="entry name" value="MEMBRANE COMPONENT OF AMINO ACID ABC TRANSPORTER"/>
    <property type="match status" value="1"/>
</dbReference>
<dbReference type="PANTHER" id="PTHR30614:SF0">
    <property type="entry name" value="L-CYSTINE TRANSPORT SYSTEM PERMEASE PROTEIN TCYL"/>
    <property type="match status" value="1"/>
</dbReference>
<evidence type="ECO:0000256" key="4">
    <source>
        <dbReference type="ARBA" id="ARBA00022692"/>
    </source>
</evidence>
<feature type="domain" description="ABC transmembrane type-1" evidence="9">
    <location>
        <begin position="68"/>
        <end position="274"/>
    </location>
</feature>
<dbReference type="FunFam" id="1.10.3720.10:FF:000006">
    <property type="entry name" value="Glutamate/aspartate ABC transporter, permease protein GltK"/>
    <property type="match status" value="1"/>
</dbReference>
<evidence type="ECO:0000256" key="2">
    <source>
        <dbReference type="ARBA" id="ARBA00022448"/>
    </source>
</evidence>
<dbReference type="SUPFAM" id="SSF161098">
    <property type="entry name" value="MetI-like"/>
    <property type="match status" value="1"/>
</dbReference>
<dbReference type="InterPro" id="IPR035906">
    <property type="entry name" value="MetI-like_sf"/>
</dbReference>
<dbReference type="GO" id="GO:0043190">
    <property type="term" value="C:ATP-binding cassette (ABC) transporter complex"/>
    <property type="evidence" value="ECO:0007669"/>
    <property type="project" value="InterPro"/>
</dbReference>
<dbReference type="InterPro" id="IPR043429">
    <property type="entry name" value="ArtM/GltK/GlnP/TcyL/YhdX-like"/>
</dbReference>
<dbReference type="InterPro" id="IPR010065">
    <property type="entry name" value="AA_ABC_transptr_permease_3TM"/>
</dbReference>
<dbReference type="GO" id="GO:0006865">
    <property type="term" value="P:amino acid transport"/>
    <property type="evidence" value="ECO:0007669"/>
    <property type="project" value="UniProtKB-KW"/>
</dbReference>
<evidence type="ECO:0000256" key="8">
    <source>
        <dbReference type="RuleBase" id="RU363032"/>
    </source>
</evidence>
<comment type="subcellular location">
    <subcellularLocation>
        <location evidence="1 8">Cell membrane</location>
        <topology evidence="1 8">Multi-pass membrane protein</topology>
    </subcellularLocation>
</comment>
<gene>
    <name evidence="10" type="ORF">BJY14_001163</name>
</gene>
<dbReference type="NCBIfam" id="TIGR01726">
    <property type="entry name" value="HEQRo_perm_3TM"/>
    <property type="match status" value="1"/>
</dbReference>
<feature type="transmembrane region" description="Helical" evidence="8">
    <location>
        <begin position="65"/>
        <end position="94"/>
    </location>
</feature>
<dbReference type="PROSITE" id="PS50928">
    <property type="entry name" value="ABC_TM1"/>
    <property type="match status" value="1"/>
</dbReference>
<sequence>MSATRTPTAPAQQLRVHPRRAARRLRMLCGAVVVFFLVALAHSLWTNPRLPKDVVWDYLFHELTLSGLVVTLYLTVLAMVIGLVGGTLLAIMRLSPNPVLSFCANLYLWVFRGTPVLIQIIFWGYLGALYPELKIGIPFTGITFVSFDANVITPTVAALLALGLNEVAYASEIVRSGILGVDAGQVEAASSLGMNSPQTLRRIVLPQAMRTIVPPMSNEVITMLKTTALVSVIAGKDLLTNLQQIYAQNFQVIPLLIVASIWYMAITSVLTLLQTHLEKRYSRGLTRTTARGPMNRLFGFKRRGAVDA</sequence>
<keyword evidence="11" id="KW-1185">Reference proteome</keyword>
<dbReference type="GO" id="GO:0022857">
    <property type="term" value="F:transmembrane transporter activity"/>
    <property type="evidence" value="ECO:0007669"/>
    <property type="project" value="InterPro"/>
</dbReference>
<keyword evidence="5" id="KW-0029">Amino-acid transport</keyword>
<feature type="transmembrane region" description="Helical" evidence="8">
    <location>
        <begin position="25"/>
        <end position="45"/>
    </location>
</feature>
<dbReference type="Proteomes" id="UP000529783">
    <property type="component" value="Unassembled WGS sequence"/>
</dbReference>
<keyword evidence="2 8" id="KW-0813">Transport</keyword>
<feature type="transmembrane region" description="Helical" evidence="8">
    <location>
        <begin position="252"/>
        <end position="273"/>
    </location>
</feature>
<keyword evidence="6 8" id="KW-1133">Transmembrane helix</keyword>
<comment type="similarity">
    <text evidence="8">Belongs to the binding-protein-dependent transport system permease family.</text>
</comment>
<protein>
    <submittedName>
        <fullName evidence="10">Polar amino acid transport system permease protein</fullName>
    </submittedName>
</protein>